<keyword evidence="3" id="KW-1185">Reference proteome</keyword>
<dbReference type="EMBL" id="AP027732">
    <property type="protein sequence ID" value="BDZ51505.1"/>
    <property type="molecule type" value="Genomic_DNA"/>
</dbReference>
<organism evidence="2 3">
    <name type="scientific">Frondihabitans sucicola</name>
    <dbReference type="NCBI Taxonomy" id="1268041"/>
    <lineage>
        <taxon>Bacteria</taxon>
        <taxon>Bacillati</taxon>
        <taxon>Actinomycetota</taxon>
        <taxon>Actinomycetes</taxon>
        <taxon>Micrococcales</taxon>
        <taxon>Microbacteriaceae</taxon>
        <taxon>Frondihabitans</taxon>
    </lineage>
</organism>
<gene>
    <name evidence="2" type="ORF">GCM10025867_37460</name>
</gene>
<evidence type="ECO:0000256" key="1">
    <source>
        <dbReference type="SAM" id="MobiDB-lite"/>
    </source>
</evidence>
<dbReference type="Proteomes" id="UP001321486">
    <property type="component" value="Chromosome"/>
</dbReference>
<dbReference type="RefSeq" id="WP_286344255.1">
    <property type="nucleotide sequence ID" value="NZ_AP027732.1"/>
</dbReference>
<reference evidence="3" key="1">
    <citation type="journal article" date="2019" name="Int. J. Syst. Evol. Microbiol.">
        <title>The Global Catalogue of Microorganisms (GCM) 10K type strain sequencing project: providing services to taxonomists for standard genome sequencing and annotation.</title>
        <authorList>
            <consortium name="The Broad Institute Genomics Platform"/>
            <consortium name="The Broad Institute Genome Sequencing Center for Infectious Disease"/>
            <person name="Wu L."/>
            <person name="Ma J."/>
        </authorList>
    </citation>
    <scope>NUCLEOTIDE SEQUENCE [LARGE SCALE GENOMIC DNA]</scope>
    <source>
        <strain evidence="3">NBRC 108728</strain>
    </source>
</reference>
<accession>A0ABN6Y2E4</accession>
<evidence type="ECO:0000313" key="3">
    <source>
        <dbReference type="Proteomes" id="UP001321486"/>
    </source>
</evidence>
<sequence>MPGSRLATMYCVANGTWTIVQTIAAPTATAALRARTTLGSRSIGRNRQQRAQNTTIRGSTV</sequence>
<proteinExistence type="predicted"/>
<name>A0ABN6Y2E4_9MICO</name>
<protein>
    <submittedName>
        <fullName evidence="2">Uncharacterized protein</fullName>
    </submittedName>
</protein>
<feature type="region of interest" description="Disordered" evidence="1">
    <location>
        <begin position="39"/>
        <end position="61"/>
    </location>
</feature>
<evidence type="ECO:0000313" key="2">
    <source>
        <dbReference type="EMBL" id="BDZ51505.1"/>
    </source>
</evidence>